<dbReference type="SUPFAM" id="SSF56925">
    <property type="entry name" value="OMPA-like"/>
    <property type="match status" value="1"/>
</dbReference>
<feature type="domain" description="Outer membrane protein beta-barrel" evidence="4">
    <location>
        <begin position="6"/>
        <end position="196"/>
    </location>
</feature>
<dbReference type="InterPro" id="IPR011250">
    <property type="entry name" value="OMP/PagP_B-barrel"/>
</dbReference>
<comment type="subcellular location">
    <subcellularLocation>
        <location evidence="1">Cell outer membrane</location>
    </subcellularLocation>
</comment>
<feature type="chain" id="PRO_5019780429" evidence="3">
    <location>
        <begin position="20"/>
        <end position="196"/>
    </location>
</feature>
<name>A0A495BLA9_VOGIN</name>
<evidence type="ECO:0000256" key="3">
    <source>
        <dbReference type="SAM" id="SignalP"/>
    </source>
</evidence>
<accession>A0A495BLA9</accession>
<evidence type="ECO:0000313" key="5">
    <source>
        <dbReference type="EMBL" id="RKQ62166.1"/>
    </source>
</evidence>
<evidence type="ECO:0000313" key="6">
    <source>
        <dbReference type="Proteomes" id="UP000279384"/>
    </source>
</evidence>
<protein>
    <submittedName>
        <fullName evidence="5">Opacity protein-like surface antigen</fullName>
    </submittedName>
</protein>
<evidence type="ECO:0000256" key="2">
    <source>
        <dbReference type="ARBA" id="ARBA00022729"/>
    </source>
</evidence>
<dbReference type="RefSeq" id="WP_147424404.1">
    <property type="nucleotide sequence ID" value="NZ_RBID01000002.1"/>
</dbReference>
<feature type="signal peptide" evidence="3">
    <location>
        <begin position="1"/>
        <end position="19"/>
    </location>
</feature>
<gene>
    <name evidence="5" type="ORF">C8E02_0222</name>
</gene>
<keyword evidence="2 3" id="KW-0732">Signal</keyword>
<evidence type="ECO:0000256" key="1">
    <source>
        <dbReference type="ARBA" id="ARBA00004442"/>
    </source>
</evidence>
<dbReference type="Pfam" id="PF13505">
    <property type="entry name" value="OMP_b-brl"/>
    <property type="match status" value="1"/>
</dbReference>
<evidence type="ECO:0000259" key="4">
    <source>
        <dbReference type="Pfam" id="PF13505"/>
    </source>
</evidence>
<dbReference type="Proteomes" id="UP000279384">
    <property type="component" value="Unassembled WGS sequence"/>
</dbReference>
<proteinExistence type="predicted"/>
<dbReference type="InterPro" id="IPR027385">
    <property type="entry name" value="Beta-barrel_OMP"/>
</dbReference>
<organism evidence="5 6">
    <name type="scientific">Vogesella indigofera</name>
    <name type="common">Pseudomonas indigofera</name>
    <dbReference type="NCBI Taxonomy" id="45465"/>
    <lineage>
        <taxon>Bacteria</taxon>
        <taxon>Pseudomonadati</taxon>
        <taxon>Pseudomonadota</taxon>
        <taxon>Betaproteobacteria</taxon>
        <taxon>Neisseriales</taxon>
        <taxon>Chromobacteriaceae</taxon>
        <taxon>Vogesella</taxon>
    </lineage>
</organism>
<dbReference type="Gene3D" id="2.40.160.20">
    <property type="match status" value="1"/>
</dbReference>
<sequence>MKKLLVATLFAATASTAFAAETGNYVFGNVGISANQWTLKDGAANRAGVSDRKVNDDDATSGMVEIGVGQRINDNFAVEGSYLRHGDATGLNGAGSLDYDTFRVAALGIIPVTQQFEVYGKVSANHIRSKFNSGSAALASSKDSSFGMGLGVGAAYHLDKNLSARVEYEGIGNIGHKDITDTAPVGALKVGLGYRF</sequence>
<dbReference type="GO" id="GO:0009279">
    <property type="term" value="C:cell outer membrane"/>
    <property type="evidence" value="ECO:0007669"/>
    <property type="project" value="UniProtKB-SubCell"/>
</dbReference>
<comment type="caution">
    <text evidence="5">The sequence shown here is derived from an EMBL/GenBank/DDBJ whole genome shotgun (WGS) entry which is preliminary data.</text>
</comment>
<reference evidence="5 6" key="1">
    <citation type="submission" date="2018-10" db="EMBL/GenBank/DDBJ databases">
        <title>Genomic Encyclopedia of Type Strains, Phase IV (KMG-IV): sequencing the most valuable type-strain genomes for metagenomic binning, comparative biology and taxonomic classification.</title>
        <authorList>
            <person name="Goeker M."/>
        </authorList>
    </citation>
    <scope>NUCLEOTIDE SEQUENCE [LARGE SCALE GENOMIC DNA]</scope>
    <source>
        <strain evidence="5 6">DSM 3303</strain>
    </source>
</reference>
<dbReference type="EMBL" id="RBID01000002">
    <property type="protein sequence ID" value="RKQ62166.1"/>
    <property type="molecule type" value="Genomic_DNA"/>
</dbReference>
<dbReference type="AlphaFoldDB" id="A0A495BLA9"/>